<feature type="domain" description="ABC1 atypical kinase-like" evidence="1">
    <location>
        <begin position="260"/>
        <end position="513"/>
    </location>
</feature>
<organism evidence="2 3">
    <name type="scientific">Spongiibacter nanhainus</name>
    <dbReference type="NCBI Taxonomy" id="2794344"/>
    <lineage>
        <taxon>Bacteria</taxon>
        <taxon>Pseudomonadati</taxon>
        <taxon>Pseudomonadota</taxon>
        <taxon>Gammaproteobacteria</taxon>
        <taxon>Cellvibrionales</taxon>
        <taxon>Spongiibacteraceae</taxon>
        <taxon>Spongiibacter</taxon>
    </lineage>
</organism>
<dbReference type="EMBL" id="CP066167">
    <property type="protein sequence ID" value="QQD18757.1"/>
    <property type="molecule type" value="Genomic_DNA"/>
</dbReference>
<keyword evidence="3" id="KW-1185">Reference proteome</keyword>
<evidence type="ECO:0000313" key="3">
    <source>
        <dbReference type="Proteomes" id="UP000596063"/>
    </source>
</evidence>
<dbReference type="SUPFAM" id="SSF56112">
    <property type="entry name" value="Protein kinase-like (PK-like)"/>
    <property type="match status" value="1"/>
</dbReference>
<dbReference type="PANTHER" id="PTHR43173:SF19">
    <property type="entry name" value="AARF DOMAIN-CONTAINING PROTEIN KINASE 1"/>
    <property type="match status" value="1"/>
</dbReference>
<evidence type="ECO:0000313" key="2">
    <source>
        <dbReference type="EMBL" id="QQD18757.1"/>
    </source>
</evidence>
<name>A0A7T4UQQ8_9GAMM</name>
<dbReference type="Proteomes" id="UP000596063">
    <property type="component" value="Chromosome"/>
</dbReference>
<dbReference type="RefSeq" id="WP_198570246.1">
    <property type="nucleotide sequence ID" value="NZ_CP066167.1"/>
</dbReference>
<sequence>MSNSQDNRAAPGDSGLRQRAEQALRFTKNLATGTVGIYSAITPLTDLINRDAAITEGELHHAIDTLFKALAKHPVNDQLRGLTNGLRQWNLLPNEQSTEALMGAMMNRFTALTANVVPQEVTDEFWHFFNELAGEPELSGLGEIGLDIGRILLSTYEPLIADTLNQLKELRRSNDEQLRRAVGGVSVIRSDLVIFRRQIKALRHIRTFFQIPEDDFRAQADIVAQMVREFGPFFIKIAQVAAANSDFLPEEMADALAVFQEDVEPMNASEVEQAFLESFQQRPERLYFGFDPEKPLKSGSIASVYTAYRPAESPPGDSSQDKQRITNMVPVLLKVGRHNLEREFLIGKTVIKLFILTSQYWAPHSKLTPFLHSWLNQTDIFVEGFREELDFEAEAENQQRFRHRARFNPDWNVPDVYRGTRRIIEMELIENAESLNKAFTKLPKRQSRKRRRRIARQYLHAMLTHMLVDKEFHGDLHQGNIMVRAQRELFFIDWGNTVDLREIWRPVLGYLAAVCSCNAQATAQSLIAMSPDPQQARASLEDIAGIADKTFQQAELTPLELRHAIRVLREGKSGLKKRIEVALNLLANLSRQGIPVRGEYLHLSRSLSAMTGSFLGLYQGLPQRDLIQDLMTVWFSFPAKAGLSLALGSAAEALQSLDPKVTVFSPPALNNADMIRPLSAA</sequence>
<evidence type="ECO:0000259" key="1">
    <source>
        <dbReference type="Pfam" id="PF03109"/>
    </source>
</evidence>
<dbReference type="KEGG" id="snan:I6N98_02495"/>
<protein>
    <recommendedName>
        <fullName evidence="1">ABC1 atypical kinase-like domain-containing protein</fullName>
    </recommendedName>
</protein>
<proteinExistence type="predicted"/>
<dbReference type="InterPro" id="IPR051130">
    <property type="entry name" value="Mito_struct-func_regulator"/>
</dbReference>
<dbReference type="PANTHER" id="PTHR43173">
    <property type="entry name" value="ABC1 FAMILY PROTEIN"/>
    <property type="match status" value="1"/>
</dbReference>
<dbReference type="InterPro" id="IPR011009">
    <property type="entry name" value="Kinase-like_dom_sf"/>
</dbReference>
<accession>A0A7T4UQQ8</accession>
<reference evidence="2 3" key="1">
    <citation type="submission" date="2020-12" db="EMBL/GenBank/DDBJ databases">
        <authorList>
            <person name="Shan Y."/>
        </authorList>
    </citation>
    <scope>NUCLEOTIDE SEQUENCE [LARGE SCALE GENOMIC DNA]</scope>
    <source>
        <strain evidence="3">csc3.9</strain>
    </source>
</reference>
<gene>
    <name evidence="2" type="ORF">I6N98_02495</name>
</gene>
<dbReference type="InterPro" id="IPR004147">
    <property type="entry name" value="ABC1_dom"/>
</dbReference>
<dbReference type="AlphaFoldDB" id="A0A7T4UQQ8"/>
<dbReference type="Pfam" id="PF03109">
    <property type="entry name" value="ABC1"/>
    <property type="match status" value="1"/>
</dbReference>